<proteinExistence type="predicted"/>
<dbReference type="RefSeq" id="WP_007418123.1">
    <property type="nucleotide sequence ID" value="NZ_ABOX02000056.1"/>
</dbReference>
<dbReference type="AlphaFoldDB" id="B9XQN7"/>
<organism evidence="1 2">
    <name type="scientific">Pedosphaera parvula (strain Ellin514)</name>
    <dbReference type="NCBI Taxonomy" id="320771"/>
    <lineage>
        <taxon>Bacteria</taxon>
        <taxon>Pseudomonadati</taxon>
        <taxon>Verrucomicrobiota</taxon>
        <taxon>Pedosphaerae</taxon>
        <taxon>Pedosphaerales</taxon>
        <taxon>Pedosphaeraceae</taxon>
        <taxon>Pedosphaera</taxon>
    </lineage>
</organism>
<evidence type="ECO:0000313" key="2">
    <source>
        <dbReference type="Proteomes" id="UP000003688"/>
    </source>
</evidence>
<dbReference type="Proteomes" id="UP000003688">
    <property type="component" value="Unassembled WGS sequence"/>
</dbReference>
<dbReference type="STRING" id="320771.Cflav_PD0801"/>
<accession>B9XQN7</accession>
<comment type="caution">
    <text evidence="1">The sequence shown here is derived from an EMBL/GenBank/DDBJ whole genome shotgun (WGS) entry which is preliminary data.</text>
</comment>
<gene>
    <name evidence="1" type="ORF">Cflav_PD0801</name>
</gene>
<reference evidence="1 2" key="1">
    <citation type="journal article" date="2011" name="J. Bacteriol.">
        <title>Genome sequence of 'Pedosphaera parvula' Ellin514, an aerobic Verrucomicrobial isolate from pasture soil.</title>
        <authorList>
            <person name="Kant R."/>
            <person name="van Passel M.W."/>
            <person name="Sangwan P."/>
            <person name="Palva A."/>
            <person name="Lucas S."/>
            <person name="Copeland A."/>
            <person name="Lapidus A."/>
            <person name="Glavina Del Rio T."/>
            <person name="Dalin E."/>
            <person name="Tice H."/>
            <person name="Bruce D."/>
            <person name="Goodwin L."/>
            <person name="Pitluck S."/>
            <person name="Chertkov O."/>
            <person name="Larimer F.W."/>
            <person name="Land M.L."/>
            <person name="Hauser L."/>
            <person name="Brettin T.S."/>
            <person name="Detter J.C."/>
            <person name="Han S."/>
            <person name="de Vos W.M."/>
            <person name="Janssen P.H."/>
            <person name="Smidt H."/>
        </authorList>
    </citation>
    <scope>NUCLEOTIDE SEQUENCE [LARGE SCALE GENOMIC DNA]</scope>
    <source>
        <strain evidence="1 2">Ellin514</strain>
    </source>
</reference>
<dbReference type="EMBL" id="ABOX02000056">
    <property type="protein sequence ID" value="EEF57819.1"/>
    <property type="molecule type" value="Genomic_DNA"/>
</dbReference>
<protein>
    <submittedName>
        <fullName evidence="1">Uncharacterized protein</fullName>
    </submittedName>
</protein>
<name>B9XQN7_PEDPL</name>
<sequence precursor="true">MTLNGQKQLRPSLRILAAACLVGWLVAMGVCSAHCSLGFLTTKSPGKRPCCQHEGGKQESGNSSCLIKKSALTTVTAHLQFKPELRPLHVPITSEPVQEAVLTQTLISPFRQGLPTDRPATPEVYLGAATFSLAPPFRS</sequence>
<evidence type="ECO:0000313" key="1">
    <source>
        <dbReference type="EMBL" id="EEF57819.1"/>
    </source>
</evidence>
<keyword evidence="2" id="KW-1185">Reference proteome</keyword>